<keyword evidence="1" id="KW-1133">Transmembrane helix</keyword>
<name>R7UQP1_CAPTE</name>
<protein>
    <recommendedName>
        <fullName evidence="5">Gustatory receptor</fullName>
    </recommendedName>
</protein>
<keyword evidence="4" id="KW-1185">Reference proteome</keyword>
<feature type="transmembrane region" description="Helical" evidence="1">
    <location>
        <begin position="105"/>
        <end position="127"/>
    </location>
</feature>
<feature type="transmembrane region" description="Helical" evidence="1">
    <location>
        <begin position="323"/>
        <end position="347"/>
    </location>
</feature>
<dbReference type="EMBL" id="KB300814">
    <property type="protein sequence ID" value="ELU06252.1"/>
    <property type="molecule type" value="Genomic_DNA"/>
</dbReference>
<feature type="transmembrane region" description="Helical" evidence="1">
    <location>
        <begin position="67"/>
        <end position="85"/>
    </location>
</feature>
<feature type="transmembrane region" description="Helical" evidence="1">
    <location>
        <begin position="289"/>
        <end position="311"/>
    </location>
</feature>
<evidence type="ECO:0000313" key="3">
    <source>
        <dbReference type="EnsemblMetazoa" id="CapteP190041"/>
    </source>
</evidence>
<gene>
    <name evidence="2" type="ORF">CAPTEDRAFT_190041</name>
</gene>
<dbReference type="EMBL" id="AMQN01022927">
    <property type="status" value="NOT_ANNOTATED_CDS"/>
    <property type="molecule type" value="Genomic_DNA"/>
</dbReference>
<accession>R7UQP1</accession>
<feature type="transmembrane region" description="Helical" evidence="1">
    <location>
        <begin position="212"/>
        <end position="240"/>
    </location>
</feature>
<reference evidence="4" key="1">
    <citation type="submission" date="2012-12" db="EMBL/GenBank/DDBJ databases">
        <authorList>
            <person name="Hellsten U."/>
            <person name="Grimwood J."/>
            <person name="Chapman J.A."/>
            <person name="Shapiro H."/>
            <person name="Aerts A."/>
            <person name="Otillar R.P."/>
            <person name="Terry A.Y."/>
            <person name="Boore J.L."/>
            <person name="Simakov O."/>
            <person name="Marletaz F."/>
            <person name="Cho S.-J."/>
            <person name="Edsinger-Gonzales E."/>
            <person name="Havlak P."/>
            <person name="Kuo D.-H."/>
            <person name="Larsson T."/>
            <person name="Lv J."/>
            <person name="Arendt D."/>
            <person name="Savage R."/>
            <person name="Osoegawa K."/>
            <person name="de Jong P."/>
            <person name="Lindberg D.R."/>
            <person name="Seaver E.C."/>
            <person name="Weisblat D.A."/>
            <person name="Putnam N.H."/>
            <person name="Grigoriev I.V."/>
            <person name="Rokhsar D.S."/>
        </authorList>
    </citation>
    <scope>NUCLEOTIDE SEQUENCE</scope>
    <source>
        <strain evidence="4">I ESC-2004</strain>
    </source>
</reference>
<reference evidence="3" key="3">
    <citation type="submission" date="2015-06" db="UniProtKB">
        <authorList>
            <consortium name="EnsemblMetazoa"/>
        </authorList>
    </citation>
    <scope>IDENTIFICATION</scope>
</reference>
<evidence type="ECO:0000313" key="2">
    <source>
        <dbReference type="EMBL" id="ELU06252.1"/>
    </source>
</evidence>
<evidence type="ECO:0000256" key="1">
    <source>
        <dbReference type="SAM" id="Phobius"/>
    </source>
</evidence>
<proteinExistence type="predicted"/>
<evidence type="ECO:0000313" key="4">
    <source>
        <dbReference type="Proteomes" id="UP000014760"/>
    </source>
</evidence>
<feature type="transmembrane region" description="Helical" evidence="1">
    <location>
        <begin position="164"/>
        <end position="184"/>
    </location>
</feature>
<dbReference type="EnsemblMetazoa" id="CapteT190041">
    <property type="protein sequence ID" value="CapteP190041"/>
    <property type="gene ID" value="CapteG190041"/>
</dbReference>
<keyword evidence="1" id="KW-0812">Transmembrane</keyword>
<evidence type="ECO:0008006" key="5">
    <source>
        <dbReference type="Google" id="ProtNLM"/>
    </source>
</evidence>
<reference evidence="2 4" key="2">
    <citation type="journal article" date="2013" name="Nature">
        <title>Insights into bilaterian evolution from three spiralian genomes.</title>
        <authorList>
            <person name="Simakov O."/>
            <person name="Marletaz F."/>
            <person name="Cho S.J."/>
            <person name="Edsinger-Gonzales E."/>
            <person name="Havlak P."/>
            <person name="Hellsten U."/>
            <person name="Kuo D.H."/>
            <person name="Larsson T."/>
            <person name="Lv J."/>
            <person name="Arendt D."/>
            <person name="Savage R."/>
            <person name="Osoegawa K."/>
            <person name="de Jong P."/>
            <person name="Grimwood J."/>
            <person name="Chapman J.A."/>
            <person name="Shapiro H."/>
            <person name="Aerts A."/>
            <person name="Otillar R.P."/>
            <person name="Terry A.Y."/>
            <person name="Boore J.L."/>
            <person name="Grigoriev I.V."/>
            <person name="Lindberg D.R."/>
            <person name="Seaver E.C."/>
            <person name="Weisblat D.A."/>
            <person name="Putnam N.H."/>
            <person name="Rokhsar D.S."/>
        </authorList>
    </citation>
    <scope>NUCLEOTIDE SEQUENCE</scope>
    <source>
        <strain evidence="2 4">I ESC-2004</strain>
    </source>
</reference>
<dbReference type="AlphaFoldDB" id="R7UQP1"/>
<sequence>MAAIPQFDIMDGAEIGDEMDGISTTKSTERNHENGARVMNRSLRHMDRSLSLAGLLSSWPLPKSCKGATLLIYHLIVWLYVWGYFVWRFTSYHIGLNRRGTLPRGIALAVLASAHLVCLETGVVVYVSCKLAASRTSLIRLWSKYRTEFSNDWVQPMEQRCWRVTVGIWVSVVANTLFIIGLYMCTESLRNFLENWIVMSTFIDIPENPERLYLLVAFCVVLIFHGASLVFCMLGLLILLTLELTTDFKQLNADFAESLDGGKTVSNDFHLFPRRHRVLSELTIRIDGIFSALILVVFLCGIVIISLTLYTTICQHPFQSVDWFLAITVPVIFYYVGLMVIFSFLGARLQDSAYKSRNLLYSINFRGLGESSNNFALEMFAMVITYTVVLLKLGAGGGIEVQPTNFLLDPTNVTLSAATNSSV</sequence>
<dbReference type="Proteomes" id="UP000014760">
    <property type="component" value="Unassembled WGS sequence"/>
</dbReference>
<keyword evidence="1" id="KW-0472">Membrane</keyword>
<organism evidence="2">
    <name type="scientific">Capitella teleta</name>
    <name type="common">Polychaete worm</name>
    <dbReference type="NCBI Taxonomy" id="283909"/>
    <lineage>
        <taxon>Eukaryota</taxon>
        <taxon>Metazoa</taxon>
        <taxon>Spiralia</taxon>
        <taxon>Lophotrochozoa</taxon>
        <taxon>Annelida</taxon>
        <taxon>Polychaeta</taxon>
        <taxon>Sedentaria</taxon>
        <taxon>Scolecida</taxon>
        <taxon>Capitellidae</taxon>
        <taxon>Capitella</taxon>
    </lineage>
</organism>
<dbReference type="HOGENOM" id="CLU_620006_0_0_1"/>